<dbReference type="EMBL" id="AWGB01000028">
    <property type="protein sequence ID" value="ESQ89726.1"/>
    <property type="molecule type" value="Genomic_DNA"/>
</dbReference>
<proteinExistence type="predicted"/>
<evidence type="ECO:0000313" key="1">
    <source>
        <dbReference type="EMBL" id="ESQ89726.1"/>
    </source>
</evidence>
<organism evidence="1 2">
    <name type="scientific">Asticcacaulis benevestitus DSM 16100 = ATCC BAA-896</name>
    <dbReference type="NCBI Taxonomy" id="1121022"/>
    <lineage>
        <taxon>Bacteria</taxon>
        <taxon>Pseudomonadati</taxon>
        <taxon>Pseudomonadota</taxon>
        <taxon>Alphaproteobacteria</taxon>
        <taxon>Caulobacterales</taxon>
        <taxon>Caulobacteraceae</taxon>
        <taxon>Asticcacaulis</taxon>
    </lineage>
</organism>
<keyword evidence="2" id="KW-1185">Reference proteome</keyword>
<evidence type="ECO:0000313" key="2">
    <source>
        <dbReference type="Proteomes" id="UP000017837"/>
    </source>
</evidence>
<dbReference type="PATRIC" id="fig|1121022.4.peg.2715"/>
<dbReference type="AlphaFoldDB" id="V4PNA5"/>
<accession>V4PNA5</accession>
<gene>
    <name evidence="1" type="ORF">ABENE_13355</name>
</gene>
<dbReference type="STRING" id="1121022.GCA_000376105_01976"/>
<comment type="caution">
    <text evidence="1">The sequence shown here is derived from an EMBL/GenBank/DDBJ whole genome shotgun (WGS) entry which is preliminary data.</text>
</comment>
<sequence>MKPLVYVFPTSLVICAVGMKRGFITPATNGNRQGVSAT</sequence>
<dbReference type="Proteomes" id="UP000017837">
    <property type="component" value="Unassembled WGS sequence"/>
</dbReference>
<name>V4PNA5_9CAUL</name>
<reference evidence="1 2" key="1">
    <citation type="journal article" date="2014" name="Nature">
        <title>Sequential evolution of bacterial morphology by co-option of a developmental regulator.</title>
        <authorList>
            <person name="Jiang C."/>
            <person name="Brown P.J."/>
            <person name="Ducret A."/>
            <person name="Brun Y.V."/>
        </authorList>
    </citation>
    <scope>NUCLEOTIDE SEQUENCE [LARGE SCALE GENOMIC DNA]</scope>
    <source>
        <strain evidence="1 2">DSM 16100</strain>
    </source>
</reference>
<protein>
    <submittedName>
        <fullName evidence="1">Uncharacterized protein</fullName>
    </submittedName>
</protein>